<dbReference type="GO" id="GO:0004806">
    <property type="term" value="F:triacylglycerol lipase activity"/>
    <property type="evidence" value="ECO:0007669"/>
    <property type="project" value="TreeGrafter"/>
</dbReference>
<comment type="caution">
    <text evidence="2">The sequence shown here is derived from an EMBL/GenBank/DDBJ whole genome shotgun (WGS) entry which is preliminary data.</text>
</comment>
<accession>A0A101SIT5</accession>
<dbReference type="GO" id="GO:0046503">
    <property type="term" value="P:glycerolipid catabolic process"/>
    <property type="evidence" value="ECO:0007669"/>
    <property type="project" value="TreeGrafter"/>
</dbReference>
<sequence>MTSLRSHGEQLLEINGVELCAETFGDRADPAIVLVAGAAASMLWWDSDLCEEIAAHGRFVVRYDHRDTGRSACCPPGQPTYSFTDLTLDVLGIQDALGIERAHLVCQSMFGGIGLVLGVDHPDRVASLTFVSTSTGADDLPPPSSDLAMPTEPDVSDTAAVVEYVVDGARAYAGGSPYFDETAIRALVERDVARARNYASTLVNHYAIEPAGPTHGGFGDIAAPTLVVHGDHDPLLPLPHGEALRDGVRGAELRVLEGAGHDLPRPVWDAFVSALERHTEGGRS</sequence>
<dbReference type="Proteomes" id="UP000053669">
    <property type="component" value="Unassembled WGS sequence"/>
</dbReference>
<dbReference type="InterPro" id="IPR050471">
    <property type="entry name" value="AB_hydrolase"/>
</dbReference>
<dbReference type="InterPro" id="IPR029058">
    <property type="entry name" value="AB_hydrolase_fold"/>
</dbReference>
<dbReference type="PRINTS" id="PR00111">
    <property type="entry name" value="ABHYDROLASE"/>
</dbReference>
<feature type="domain" description="AB hydrolase-1" evidence="1">
    <location>
        <begin position="30"/>
        <end position="262"/>
    </location>
</feature>
<evidence type="ECO:0000313" key="3">
    <source>
        <dbReference type="Proteomes" id="UP000053669"/>
    </source>
</evidence>
<dbReference type="RefSeq" id="WP_059204082.1">
    <property type="nucleotide sequence ID" value="NZ_KQ948656.1"/>
</dbReference>
<dbReference type="PANTHER" id="PTHR43433">
    <property type="entry name" value="HYDROLASE, ALPHA/BETA FOLD FAMILY PROTEIN"/>
    <property type="match status" value="1"/>
</dbReference>
<gene>
    <name evidence="2" type="ORF">AQJ46_03180</name>
</gene>
<evidence type="ECO:0000313" key="2">
    <source>
        <dbReference type="EMBL" id="KUN74553.1"/>
    </source>
</evidence>
<organism evidence="2 3">
    <name type="scientific">Streptomyces canus</name>
    <dbReference type="NCBI Taxonomy" id="58343"/>
    <lineage>
        <taxon>Bacteria</taxon>
        <taxon>Bacillati</taxon>
        <taxon>Actinomycetota</taxon>
        <taxon>Actinomycetes</taxon>
        <taxon>Kitasatosporales</taxon>
        <taxon>Streptomycetaceae</taxon>
        <taxon>Streptomyces</taxon>
        <taxon>Streptomyces aurantiacus group</taxon>
    </lineage>
</organism>
<dbReference type="Pfam" id="PF00561">
    <property type="entry name" value="Abhydrolase_1"/>
    <property type="match status" value="1"/>
</dbReference>
<dbReference type="PANTHER" id="PTHR43433:SF5">
    <property type="entry name" value="AB HYDROLASE-1 DOMAIN-CONTAINING PROTEIN"/>
    <property type="match status" value="1"/>
</dbReference>
<dbReference type="STRING" id="58343.AQJ46_03180"/>
<dbReference type="InterPro" id="IPR000073">
    <property type="entry name" value="AB_hydrolase_1"/>
</dbReference>
<evidence type="ECO:0000259" key="1">
    <source>
        <dbReference type="Pfam" id="PF00561"/>
    </source>
</evidence>
<dbReference type="SUPFAM" id="SSF53474">
    <property type="entry name" value="alpha/beta-Hydrolases"/>
    <property type="match status" value="1"/>
</dbReference>
<dbReference type="EMBL" id="LMWU01000001">
    <property type="protein sequence ID" value="KUN74553.1"/>
    <property type="molecule type" value="Genomic_DNA"/>
</dbReference>
<proteinExistence type="predicted"/>
<reference evidence="2 3" key="1">
    <citation type="submission" date="2015-10" db="EMBL/GenBank/DDBJ databases">
        <title>Draft genome sequence of Streptomyces canus DSM 40017, type strain for the species Streptomyces canus.</title>
        <authorList>
            <person name="Ruckert C."/>
            <person name="Winkler A."/>
            <person name="Kalinowski J."/>
            <person name="Kampfer P."/>
            <person name="Glaeser S."/>
        </authorList>
    </citation>
    <scope>NUCLEOTIDE SEQUENCE [LARGE SCALE GENOMIC DNA]</scope>
    <source>
        <strain evidence="2 3">DSM 40017</strain>
    </source>
</reference>
<dbReference type="Gene3D" id="3.40.50.1820">
    <property type="entry name" value="alpha/beta hydrolase"/>
    <property type="match status" value="1"/>
</dbReference>
<name>A0A101SIT5_9ACTN</name>
<protein>
    <submittedName>
        <fullName evidence="2">Carboxylesterase</fullName>
    </submittedName>
</protein>
<dbReference type="AlphaFoldDB" id="A0A101SIT5"/>